<dbReference type="InterPro" id="IPR053030">
    <property type="entry name" value="Ribosomal_biogenesis_FAF1-like"/>
</dbReference>
<dbReference type="GO" id="GO:0005730">
    <property type="term" value="C:nucleolus"/>
    <property type="evidence" value="ECO:0007669"/>
    <property type="project" value="TreeGrafter"/>
</dbReference>
<organism evidence="2 3">
    <name type="scientific">Camellia sinensis var. sinensis</name>
    <name type="common">China tea</name>
    <dbReference type="NCBI Taxonomy" id="542762"/>
    <lineage>
        <taxon>Eukaryota</taxon>
        <taxon>Viridiplantae</taxon>
        <taxon>Streptophyta</taxon>
        <taxon>Embryophyta</taxon>
        <taxon>Tracheophyta</taxon>
        <taxon>Spermatophyta</taxon>
        <taxon>Magnoliopsida</taxon>
        <taxon>eudicotyledons</taxon>
        <taxon>Gunneridae</taxon>
        <taxon>Pentapetalae</taxon>
        <taxon>asterids</taxon>
        <taxon>Ericales</taxon>
        <taxon>Theaceae</taxon>
        <taxon>Camellia</taxon>
    </lineage>
</organism>
<protein>
    <submittedName>
        <fullName evidence="2">Uncharacterized protein</fullName>
    </submittedName>
</protein>
<accession>A0A4S4E937</accession>
<dbReference type="AlphaFoldDB" id="A0A4S4E937"/>
<proteinExistence type="predicted"/>
<feature type="region of interest" description="Disordered" evidence="1">
    <location>
        <begin position="274"/>
        <end position="314"/>
    </location>
</feature>
<dbReference type="GO" id="GO:0000462">
    <property type="term" value="P:maturation of SSU-rRNA from tricistronic rRNA transcript (SSU-rRNA, 5.8S rRNA, LSU-rRNA)"/>
    <property type="evidence" value="ECO:0007669"/>
    <property type="project" value="TreeGrafter"/>
</dbReference>
<gene>
    <name evidence="2" type="ORF">TEA_003414</name>
</gene>
<evidence type="ECO:0000313" key="2">
    <source>
        <dbReference type="EMBL" id="THG12154.1"/>
    </source>
</evidence>
<dbReference type="EMBL" id="SDRB02006758">
    <property type="protein sequence ID" value="THG12154.1"/>
    <property type="molecule type" value="Genomic_DNA"/>
</dbReference>
<keyword evidence="3" id="KW-1185">Reference proteome</keyword>
<comment type="caution">
    <text evidence="2">The sequence shown here is derived from an EMBL/GenBank/DDBJ whole genome shotgun (WGS) entry which is preliminary data.</text>
</comment>
<dbReference type="InterPro" id="IPR027973">
    <property type="entry name" value="FSAF1-like"/>
</dbReference>
<dbReference type="STRING" id="542762.A0A4S4E937"/>
<feature type="compositionally biased region" description="Basic residues" evidence="1">
    <location>
        <begin position="294"/>
        <end position="314"/>
    </location>
</feature>
<dbReference type="Pfam" id="PF15375">
    <property type="entry name" value="FSAF1"/>
    <property type="match status" value="1"/>
</dbReference>
<dbReference type="PANTHER" id="PTHR28096:SF1">
    <property type="entry name" value="PROTEIN FAF1"/>
    <property type="match status" value="1"/>
</dbReference>
<sequence length="314" mass="35941">MERLCRENRLKVPKARSVEIQKEDPDNVDRLCERLQREISQMRRREAGKEGKQLGRKESIAKACAKFGTSFGILLWQPTMDAQTLLLLFNFDNYDLEILSESNSTKMSKKKQMGRGGGGSSSTTATPTNYMDFKDQKMDMKSIMKDIESLVVIYPAAMLMFSYASTVDYHFPYEVPSHMTWRERKELENRKVVALGGKPPKKQRLPLSVARVTMKKQKERDQKTLQENLILGRFGAKLGNGTKKVGEKRKREDMVLKSTEGHFRNGVLDVKRLMKQSAPKERDINTYAFDNEGKKKKGGKKNQGKKKGGGKKRH</sequence>
<feature type="region of interest" description="Disordered" evidence="1">
    <location>
        <begin position="105"/>
        <end position="130"/>
    </location>
</feature>
<name>A0A4S4E937_CAMSN</name>
<dbReference type="Proteomes" id="UP000306102">
    <property type="component" value="Unassembled WGS sequence"/>
</dbReference>
<dbReference type="PANTHER" id="PTHR28096">
    <property type="entry name" value="PROTEIN FAF1"/>
    <property type="match status" value="1"/>
</dbReference>
<reference evidence="2 3" key="1">
    <citation type="journal article" date="2018" name="Proc. Natl. Acad. Sci. U.S.A.">
        <title>Draft genome sequence of Camellia sinensis var. sinensis provides insights into the evolution of the tea genome and tea quality.</title>
        <authorList>
            <person name="Wei C."/>
            <person name="Yang H."/>
            <person name="Wang S."/>
            <person name="Zhao J."/>
            <person name="Liu C."/>
            <person name="Gao L."/>
            <person name="Xia E."/>
            <person name="Lu Y."/>
            <person name="Tai Y."/>
            <person name="She G."/>
            <person name="Sun J."/>
            <person name="Cao H."/>
            <person name="Tong W."/>
            <person name="Gao Q."/>
            <person name="Li Y."/>
            <person name="Deng W."/>
            <person name="Jiang X."/>
            <person name="Wang W."/>
            <person name="Chen Q."/>
            <person name="Zhang S."/>
            <person name="Li H."/>
            <person name="Wu J."/>
            <person name="Wang P."/>
            <person name="Li P."/>
            <person name="Shi C."/>
            <person name="Zheng F."/>
            <person name="Jian J."/>
            <person name="Huang B."/>
            <person name="Shan D."/>
            <person name="Shi M."/>
            <person name="Fang C."/>
            <person name="Yue Y."/>
            <person name="Li F."/>
            <person name="Li D."/>
            <person name="Wei S."/>
            <person name="Han B."/>
            <person name="Jiang C."/>
            <person name="Yin Y."/>
            <person name="Xia T."/>
            <person name="Zhang Z."/>
            <person name="Bennetzen J.L."/>
            <person name="Zhao S."/>
            <person name="Wan X."/>
        </authorList>
    </citation>
    <scope>NUCLEOTIDE SEQUENCE [LARGE SCALE GENOMIC DNA]</scope>
    <source>
        <strain evidence="3">cv. Shuchazao</strain>
        <tissue evidence="2">Leaf</tissue>
    </source>
</reference>
<evidence type="ECO:0000313" key="3">
    <source>
        <dbReference type="Proteomes" id="UP000306102"/>
    </source>
</evidence>
<evidence type="ECO:0000256" key="1">
    <source>
        <dbReference type="SAM" id="MobiDB-lite"/>
    </source>
</evidence>